<keyword evidence="2" id="KW-0812">Transmembrane</keyword>
<name>A0A7X6QM78_9MICC</name>
<keyword evidence="2" id="KW-1133">Transmembrane helix</keyword>
<protein>
    <submittedName>
        <fullName evidence="3">Uncharacterized protein</fullName>
    </submittedName>
</protein>
<evidence type="ECO:0000313" key="3">
    <source>
        <dbReference type="EMBL" id="NKX56449.1"/>
    </source>
</evidence>
<accession>A0A7X6QM78</accession>
<dbReference type="RefSeq" id="WP_168488725.1">
    <property type="nucleotide sequence ID" value="NZ_JAAZSQ010000024.1"/>
</dbReference>
<sequence length="178" mass="18518">MATAPPVPGPCPDGDGGTGPDSGPDDDGFGFGEFDDFEDHNPRHRVLFGPGAFVVGFLTSVAAFSIGVLAISLAGHPLGGLHVSSTVFMALVVFFYAAAIGLVIGAPLAFALGMLLRPVRAQWLHVLAFFVVVGLAAWLTFRTLYGGDPLETLWFGAMVGLCAAIGRAAVWKMVTVRG</sequence>
<dbReference type="AlphaFoldDB" id="A0A7X6QM78"/>
<feature type="region of interest" description="Disordered" evidence="1">
    <location>
        <begin position="1"/>
        <end position="25"/>
    </location>
</feature>
<proteinExistence type="predicted"/>
<feature type="transmembrane region" description="Helical" evidence="2">
    <location>
        <begin position="123"/>
        <end position="141"/>
    </location>
</feature>
<dbReference type="Proteomes" id="UP000544090">
    <property type="component" value="Unassembled WGS sequence"/>
</dbReference>
<feature type="transmembrane region" description="Helical" evidence="2">
    <location>
        <begin position="153"/>
        <end position="170"/>
    </location>
</feature>
<dbReference type="EMBL" id="JAAZSQ010000024">
    <property type="protein sequence ID" value="NKX56449.1"/>
    <property type="molecule type" value="Genomic_DNA"/>
</dbReference>
<gene>
    <name evidence="3" type="ORF">HGG74_18345</name>
</gene>
<keyword evidence="4" id="KW-1185">Reference proteome</keyword>
<feature type="compositionally biased region" description="Pro residues" evidence="1">
    <location>
        <begin position="1"/>
        <end position="11"/>
    </location>
</feature>
<evidence type="ECO:0000313" key="4">
    <source>
        <dbReference type="Proteomes" id="UP000544090"/>
    </source>
</evidence>
<comment type="caution">
    <text evidence="3">The sequence shown here is derived from an EMBL/GenBank/DDBJ whole genome shotgun (WGS) entry which is preliminary data.</text>
</comment>
<evidence type="ECO:0000256" key="2">
    <source>
        <dbReference type="SAM" id="Phobius"/>
    </source>
</evidence>
<feature type="transmembrane region" description="Helical" evidence="2">
    <location>
        <begin position="52"/>
        <end position="75"/>
    </location>
</feature>
<feature type="transmembrane region" description="Helical" evidence="2">
    <location>
        <begin position="87"/>
        <end position="116"/>
    </location>
</feature>
<keyword evidence="2" id="KW-0472">Membrane</keyword>
<organism evidence="3 4">
    <name type="scientific">Arthrobacter mobilis</name>
    <dbReference type="NCBI Taxonomy" id="2724944"/>
    <lineage>
        <taxon>Bacteria</taxon>
        <taxon>Bacillati</taxon>
        <taxon>Actinomycetota</taxon>
        <taxon>Actinomycetes</taxon>
        <taxon>Micrococcales</taxon>
        <taxon>Micrococcaceae</taxon>
        <taxon>Arthrobacter</taxon>
    </lineage>
</organism>
<evidence type="ECO:0000256" key="1">
    <source>
        <dbReference type="SAM" id="MobiDB-lite"/>
    </source>
</evidence>
<reference evidence="3 4" key="1">
    <citation type="submission" date="2020-04" db="EMBL/GenBank/DDBJ databases">
        <title>Arthrobacter sp. nov.</title>
        <authorList>
            <person name="Liu S."/>
        </authorList>
    </citation>
    <scope>NUCLEOTIDE SEQUENCE [LARGE SCALE GENOMIC DNA]</scope>
    <source>
        <strain evidence="3 4">E918</strain>
    </source>
</reference>